<dbReference type="EMBL" id="LR586016">
    <property type="protein sequence ID" value="VIP01505.1"/>
    <property type="molecule type" value="Genomic_DNA"/>
</dbReference>
<feature type="domain" description="Microcystin LR degradation protein MlrC C-terminal" evidence="1">
    <location>
        <begin position="300"/>
        <end position="479"/>
    </location>
</feature>
<dbReference type="InterPro" id="IPR015995">
    <property type="entry name" value="MlrC_N"/>
</dbReference>
<dbReference type="Proteomes" id="UP000464378">
    <property type="component" value="Chromosome"/>
</dbReference>
<protein>
    <recommendedName>
        <fullName evidence="5">Microcystin LR degradation protein MlrC N-terminal domain-containing protein</fullName>
    </recommendedName>
</protein>
<name>A0A6C2YK72_9BACT</name>
<dbReference type="KEGG" id="tim:GMBLW1_24550"/>
<reference evidence="3" key="1">
    <citation type="submission" date="2019-04" db="EMBL/GenBank/DDBJ databases">
        <authorList>
            <consortium name="Science for Life Laboratories"/>
        </authorList>
    </citation>
    <scope>NUCLEOTIDE SEQUENCE</scope>
    <source>
        <strain evidence="3">MBLW1</strain>
    </source>
</reference>
<dbReference type="InterPro" id="IPR010799">
    <property type="entry name" value="MlrC_C"/>
</dbReference>
<feature type="domain" description="Microcystin LR degradation protein MlrC N-terminal" evidence="2">
    <location>
        <begin position="2"/>
        <end position="290"/>
    </location>
</feature>
<evidence type="ECO:0000259" key="2">
    <source>
        <dbReference type="Pfam" id="PF07364"/>
    </source>
</evidence>
<dbReference type="RefSeq" id="WP_162656703.1">
    <property type="nucleotide sequence ID" value="NZ_LR593887.1"/>
</dbReference>
<dbReference type="Pfam" id="PF07364">
    <property type="entry name" value="DUF1485"/>
    <property type="match status" value="1"/>
</dbReference>
<dbReference type="InParanoid" id="A0A6C2YK72"/>
<gene>
    <name evidence="3" type="ORF">GMBLW1_24550</name>
</gene>
<accession>A0A6C2YK72</accession>
<dbReference type="EMBL" id="LR593887">
    <property type="protein sequence ID" value="VTR98607.1"/>
    <property type="molecule type" value="Genomic_DNA"/>
</dbReference>
<organism evidence="3">
    <name type="scientific">Tuwongella immobilis</name>
    <dbReference type="NCBI Taxonomy" id="692036"/>
    <lineage>
        <taxon>Bacteria</taxon>
        <taxon>Pseudomonadati</taxon>
        <taxon>Planctomycetota</taxon>
        <taxon>Planctomycetia</taxon>
        <taxon>Gemmatales</taxon>
        <taxon>Gemmataceae</taxon>
        <taxon>Tuwongella</taxon>
    </lineage>
</organism>
<evidence type="ECO:0000313" key="3">
    <source>
        <dbReference type="EMBL" id="VIP01505.1"/>
    </source>
</evidence>
<evidence type="ECO:0000313" key="4">
    <source>
        <dbReference type="Proteomes" id="UP000464378"/>
    </source>
</evidence>
<evidence type="ECO:0008006" key="5">
    <source>
        <dbReference type="Google" id="ProtNLM"/>
    </source>
</evidence>
<proteinExistence type="predicted"/>
<keyword evidence="4" id="KW-1185">Reference proteome</keyword>
<dbReference type="Pfam" id="PF07171">
    <property type="entry name" value="MlrC_C"/>
    <property type="match status" value="1"/>
</dbReference>
<dbReference type="AlphaFoldDB" id="A0A6C2YK72"/>
<sequence length="496" mass="53537">MRVGIVALLQESNTFLSRQTTLAHFEQDMLLTGEAIRERMGDAHHEIGGFFAGLRDAQMEAVPIFAARALPFGAVTDEAVAALLNRMLAAVDAAGPIDGMLVAPHGATAGVNVLDVDGFWLMNLRAHLGSKIPIIGTLDLHANLSPAMVAATNALIAYRMNPHLDQRQRGWDAANLMARTLRGEIKPTQAAAFPPLIINIERQDTGSEPLQSITEKADRMQEQPGVLSNSLLLGFPYADVPEMGSATLVVTDNDASRAQHLANELAMLLWQRREEFRGQYLSPADAFREAASVEHGPVTLLDMGDNVGGGSSADGTILAHEALRQNVGPTFVTIFDPEATQRARDAGISAKLRLTIGGKTDTLHGPPLDVEVVVKGRYDGVFHETEPRHGGMRSFDQGPSAVVQTRDRVLTILLTSRRVAPFSLAGVVGCHIDPKAFRVLIAKGVHAPVAAYGPVSTRLIRVNTPGSTTADVESLTFQHRRKPMFPFEGETTWQAE</sequence>
<evidence type="ECO:0000259" key="1">
    <source>
        <dbReference type="Pfam" id="PF07171"/>
    </source>
</evidence>